<feature type="transmembrane region" description="Helical" evidence="9">
    <location>
        <begin position="524"/>
        <end position="545"/>
    </location>
</feature>
<keyword evidence="12" id="KW-1185">Reference proteome</keyword>
<dbReference type="InterPro" id="IPR004713">
    <property type="entry name" value="CaH_exchang"/>
</dbReference>
<evidence type="ECO:0000313" key="11">
    <source>
        <dbReference type="EMBL" id="EAU89650.2"/>
    </source>
</evidence>
<dbReference type="OMA" id="CHRNEDQ"/>
<feature type="transmembrane region" description="Helical" evidence="9">
    <location>
        <begin position="182"/>
        <end position="203"/>
    </location>
</feature>
<dbReference type="Gene3D" id="1.20.1420.30">
    <property type="entry name" value="NCX, central ion-binding region"/>
    <property type="match status" value="2"/>
</dbReference>
<dbReference type="Pfam" id="PF01699">
    <property type="entry name" value="Na_Ca_ex"/>
    <property type="match status" value="2"/>
</dbReference>
<evidence type="ECO:0000256" key="9">
    <source>
        <dbReference type="SAM" id="Phobius"/>
    </source>
</evidence>
<sequence>MVDSSPSSSSDNAQPPAARRATRSIAINDDDDEPPSSRPNQNGHPQMTTGSASSSSFPQVKSRDTLHPTLDVKPNDDEEKATVVRDTKDLNDVYHRAETATTLDVNTEAFPVPSFVSPKPWYKRFQLSKKSKLRTLFTPAHDPGPRPTYMQSFKAALFYSWLNLLLLFIPVSWALFYTEQSATLTFVFSCLAIIPLAALLGLGTEQIALRTSQSVGGLLNATLGNVVEMIIGAIALSKCELELVQGSLLGGQLSNLLLVLGCAFVVGGFRFQHSEFQAMVAQLNSSLLIVSVISFFIPTAFHTYLESRLAEGTELPFLLRVSHGSAVILLILYFAYLFFQFYSHNHLFVDMDIPSTYSSDSSKSTSRQSIHSGRVATRGSTPMLGVPSNPDNLFASRVSLASALETRTNSSDDSHHETLKLNLPSALLLLGSVTALVYLTAEHLVDSLQGLLDDNPSISKKWITLIVIPVVGNAAEYATAVLVARKGKFNLSMSVAVGSCIQIAFFVIPILVIVSWGLGKPLTLLFDPLETFALFFSVLVVKFTVEDGKSHWLNGLALISVYTLFAVAFWGFPDTPRLIQGQPIICR</sequence>
<dbReference type="GeneID" id="6008761"/>
<evidence type="ECO:0000256" key="8">
    <source>
        <dbReference type="SAM" id="MobiDB-lite"/>
    </source>
</evidence>
<evidence type="ECO:0000256" key="4">
    <source>
        <dbReference type="ARBA" id="ARBA00022692"/>
    </source>
</evidence>
<feature type="transmembrane region" description="Helical" evidence="9">
    <location>
        <begin position="156"/>
        <end position="176"/>
    </location>
</feature>
<dbReference type="OrthoDB" id="1699231at2759"/>
<feature type="transmembrane region" description="Helical" evidence="9">
    <location>
        <begin position="283"/>
        <end position="305"/>
    </location>
</feature>
<dbReference type="AlphaFoldDB" id="A8NBS9"/>
<dbReference type="RefSeq" id="XP_001832277.2">
    <property type="nucleotide sequence ID" value="XM_001832225.2"/>
</dbReference>
<proteinExistence type="inferred from homology"/>
<dbReference type="GO" id="GO:0000329">
    <property type="term" value="C:fungal-type vacuole membrane"/>
    <property type="evidence" value="ECO:0007669"/>
    <property type="project" value="TreeGrafter"/>
</dbReference>
<dbReference type="InterPro" id="IPR044880">
    <property type="entry name" value="NCX_ion-bd_dom_sf"/>
</dbReference>
<dbReference type="eggNOG" id="KOG1397">
    <property type="taxonomic scope" value="Eukaryota"/>
</dbReference>
<feature type="transmembrane region" description="Helical" evidence="9">
    <location>
        <begin position="552"/>
        <end position="572"/>
    </location>
</feature>
<reference evidence="11 12" key="1">
    <citation type="journal article" date="2010" name="Proc. Natl. Acad. Sci. U.S.A.">
        <title>Insights into evolution of multicellular fungi from the assembled chromosomes of the mushroom Coprinopsis cinerea (Coprinus cinereus).</title>
        <authorList>
            <person name="Stajich J.E."/>
            <person name="Wilke S.K."/>
            <person name="Ahren D."/>
            <person name="Au C.H."/>
            <person name="Birren B.W."/>
            <person name="Borodovsky M."/>
            <person name="Burns C."/>
            <person name="Canback B."/>
            <person name="Casselton L.A."/>
            <person name="Cheng C.K."/>
            <person name="Deng J."/>
            <person name="Dietrich F.S."/>
            <person name="Fargo D.C."/>
            <person name="Farman M.L."/>
            <person name="Gathman A.C."/>
            <person name="Goldberg J."/>
            <person name="Guigo R."/>
            <person name="Hoegger P.J."/>
            <person name="Hooker J.B."/>
            <person name="Huggins A."/>
            <person name="James T.Y."/>
            <person name="Kamada T."/>
            <person name="Kilaru S."/>
            <person name="Kodira C."/>
            <person name="Kues U."/>
            <person name="Kupfer D."/>
            <person name="Kwan H.S."/>
            <person name="Lomsadze A."/>
            <person name="Li W."/>
            <person name="Lilly W.W."/>
            <person name="Ma L.J."/>
            <person name="Mackey A.J."/>
            <person name="Manning G."/>
            <person name="Martin F."/>
            <person name="Muraguchi H."/>
            <person name="Natvig D.O."/>
            <person name="Palmerini H."/>
            <person name="Ramesh M.A."/>
            <person name="Rehmeyer C.J."/>
            <person name="Roe B.A."/>
            <person name="Shenoy N."/>
            <person name="Stanke M."/>
            <person name="Ter-Hovhannisyan V."/>
            <person name="Tunlid A."/>
            <person name="Velagapudi R."/>
            <person name="Vision T.J."/>
            <person name="Zeng Q."/>
            <person name="Zolan M.E."/>
            <person name="Pukkila P.J."/>
        </authorList>
    </citation>
    <scope>NUCLEOTIDE SEQUENCE [LARGE SCALE GENOMIC DNA]</scope>
    <source>
        <strain evidence="12">Okayama-7 / 130 / ATCC MYA-4618 / FGSC 9003</strain>
    </source>
</reference>
<feature type="domain" description="Sodium/calcium exchanger membrane region" evidence="10">
    <location>
        <begin position="182"/>
        <end position="341"/>
    </location>
</feature>
<dbReference type="InterPro" id="IPR004837">
    <property type="entry name" value="NaCa_Exmemb"/>
</dbReference>
<evidence type="ECO:0000256" key="1">
    <source>
        <dbReference type="ARBA" id="ARBA00004127"/>
    </source>
</evidence>
<keyword evidence="6" id="KW-0406">Ion transport</keyword>
<dbReference type="InParanoid" id="A8NBS9"/>
<dbReference type="FunCoup" id="A8NBS9">
    <property type="interactions" value="27"/>
</dbReference>
<comment type="subcellular location">
    <subcellularLocation>
        <location evidence="1">Endomembrane system</location>
        <topology evidence="1">Multi-pass membrane protein</topology>
    </subcellularLocation>
</comment>
<feature type="compositionally biased region" description="Low complexity" evidence="8">
    <location>
        <begin position="359"/>
        <end position="369"/>
    </location>
</feature>
<feature type="region of interest" description="Disordered" evidence="8">
    <location>
        <begin position="359"/>
        <end position="381"/>
    </location>
</feature>
<evidence type="ECO:0000259" key="10">
    <source>
        <dbReference type="Pfam" id="PF01699"/>
    </source>
</evidence>
<accession>A8NBS9</accession>
<dbReference type="HOGENOM" id="CLU_008721_4_1_1"/>
<feature type="transmembrane region" description="Helical" evidence="9">
    <location>
        <begin position="215"/>
        <end position="236"/>
    </location>
</feature>
<dbReference type="VEuPathDB" id="FungiDB:CC1G_02539"/>
<protein>
    <submittedName>
        <fullName evidence="11">Calcium ion transporter</fullName>
    </submittedName>
</protein>
<feature type="transmembrane region" description="Helical" evidence="9">
    <location>
        <begin position="317"/>
        <end position="339"/>
    </location>
</feature>
<feature type="region of interest" description="Disordered" evidence="8">
    <location>
        <begin position="1"/>
        <end position="80"/>
    </location>
</feature>
<evidence type="ECO:0000313" key="12">
    <source>
        <dbReference type="Proteomes" id="UP000001861"/>
    </source>
</evidence>
<gene>
    <name evidence="11" type="ORF">CC1G_02539</name>
</gene>
<dbReference type="PANTHER" id="PTHR31503">
    <property type="entry name" value="VACUOLAR CALCIUM ION TRANSPORTER"/>
    <property type="match status" value="1"/>
</dbReference>
<keyword evidence="7 9" id="KW-0472">Membrane</keyword>
<organism evidence="11 12">
    <name type="scientific">Coprinopsis cinerea (strain Okayama-7 / 130 / ATCC MYA-4618 / FGSC 9003)</name>
    <name type="common">Inky cap fungus</name>
    <name type="synonym">Hormographiella aspergillata</name>
    <dbReference type="NCBI Taxonomy" id="240176"/>
    <lineage>
        <taxon>Eukaryota</taxon>
        <taxon>Fungi</taxon>
        <taxon>Dikarya</taxon>
        <taxon>Basidiomycota</taxon>
        <taxon>Agaricomycotina</taxon>
        <taxon>Agaricomycetes</taxon>
        <taxon>Agaricomycetidae</taxon>
        <taxon>Agaricales</taxon>
        <taxon>Agaricineae</taxon>
        <taxon>Psathyrellaceae</taxon>
        <taxon>Coprinopsis</taxon>
    </lineage>
</organism>
<evidence type="ECO:0000256" key="7">
    <source>
        <dbReference type="ARBA" id="ARBA00023136"/>
    </source>
</evidence>
<evidence type="ECO:0000256" key="5">
    <source>
        <dbReference type="ARBA" id="ARBA00022989"/>
    </source>
</evidence>
<feature type="domain" description="Sodium/calcium exchanger membrane region" evidence="10">
    <location>
        <begin position="426"/>
        <end position="570"/>
    </location>
</feature>
<name>A8NBS9_COPC7</name>
<comment type="caution">
    <text evidence="11">The sequence shown here is derived from an EMBL/GenBank/DDBJ whole genome shotgun (WGS) entry which is preliminary data.</text>
</comment>
<dbReference type="KEGG" id="cci:CC1G_02539"/>
<feature type="transmembrane region" description="Helical" evidence="9">
    <location>
        <begin position="495"/>
        <end position="518"/>
    </location>
</feature>
<feature type="transmembrane region" description="Helical" evidence="9">
    <location>
        <begin position="461"/>
        <end position="483"/>
    </location>
</feature>
<comment type="similarity">
    <text evidence="2">Belongs to the Ca(2+):cation antiporter (CaCA) (TC 2.A.19) family.</text>
</comment>
<dbReference type="GO" id="GO:0012505">
    <property type="term" value="C:endomembrane system"/>
    <property type="evidence" value="ECO:0007669"/>
    <property type="project" value="UniProtKB-SubCell"/>
</dbReference>
<keyword evidence="4 9" id="KW-0812">Transmembrane</keyword>
<dbReference type="Proteomes" id="UP000001861">
    <property type="component" value="Unassembled WGS sequence"/>
</dbReference>
<dbReference type="GO" id="GO:0015369">
    <property type="term" value="F:calcium:proton antiporter activity"/>
    <property type="evidence" value="ECO:0007669"/>
    <property type="project" value="UniProtKB-ARBA"/>
</dbReference>
<feature type="transmembrane region" description="Helical" evidence="9">
    <location>
        <begin position="421"/>
        <end position="441"/>
    </location>
</feature>
<evidence type="ECO:0000256" key="3">
    <source>
        <dbReference type="ARBA" id="ARBA00022448"/>
    </source>
</evidence>
<dbReference type="GO" id="GO:0006874">
    <property type="term" value="P:intracellular calcium ion homeostasis"/>
    <property type="evidence" value="ECO:0007669"/>
    <property type="project" value="TreeGrafter"/>
</dbReference>
<feature type="transmembrane region" description="Helical" evidence="9">
    <location>
        <begin position="248"/>
        <end position="271"/>
    </location>
</feature>
<feature type="compositionally biased region" description="Polar residues" evidence="8">
    <location>
        <begin position="38"/>
        <end position="59"/>
    </location>
</feature>
<evidence type="ECO:0000256" key="6">
    <source>
        <dbReference type="ARBA" id="ARBA00023065"/>
    </source>
</evidence>
<keyword evidence="5 9" id="KW-1133">Transmembrane helix</keyword>
<dbReference type="PANTHER" id="PTHR31503:SF20">
    <property type="entry name" value="CA(2+)_H(+) EXCHANGER, PUTATIVE (EUROFUNG)-RELATED"/>
    <property type="match status" value="1"/>
</dbReference>
<feature type="compositionally biased region" description="Low complexity" evidence="8">
    <location>
        <begin position="1"/>
        <end position="10"/>
    </location>
</feature>
<keyword evidence="3" id="KW-0813">Transport</keyword>
<dbReference type="EMBL" id="AACS02000009">
    <property type="protein sequence ID" value="EAU89650.2"/>
    <property type="molecule type" value="Genomic_DNA"/>
</dbReference>
<evidence type="ECO:0000256" key="2">
    <source>
        <dbReference type="ARBA" id="ARBA00008170"/>
    </source>
</evidence>